<dbReference type="PROSITE" id="PS50262">
    <property type="entry name" value="G_PROTEIN_RECEP_F1_2"/>
    <property type="match status" value="1"/>
</dbReference>
<feature type="transmembrane region" description="Helical" evidence="11">
    <location>
        <begin position="42"/>
        <end position="61"/>
    </location>
</feature>
<evidence type="ECO:0000256" key="2">
    <source>
        <dbReference type="ARBA" id="ARBA00022475"/>
    </source>
</evidence>
<keyword evidence="6 11" id="KW-0472">Membrane</keyword>
<feature type="domain" description="G-protein coupled receptors family 1 profile" evidence="12">
    <location>
        <begin position="21"/>
        <end position="303"/>
    </location>
</feature>
<dbReference type="InterPro" id="IPR017452">
    <property type="entry name" value="GPCR_Rhodpsn_7TM"/>
</dbReference>
<dbReference type="GO" id="GO:0004930">
    <property type="term" value="F:G protein-coupled receptor activity"/>
    <property type="evidence" value="ECO:0007669"/>
    <property type="project" value="UniProtKB-KW"/>
</dbReference>
<dbReference type="Gene3D" id="1.20.1070.10">
    <property type="entry name" value="Rhodopsin 7-helix transmembrane proteins"/>
    <property type="match status" value="1"/>
</dbReference>
<evidence type="ECO:0000256" key="11">
    <source>
        <dbReference type="SAM" id="Phobius"/>
    </source>
</evidence>
<dbReference type="Pfam" id="PF00001">
    <property type="entry name" value="7tm_1"/>
    <property type="match status" value="1"/>
</dbReference>
<dbReference type="PRINTS" id="PR01157">
    <property type="entry name" value="P2YPURNOCPTR"/>
</dbReference>
<dbReference type="SUPFAM" id="SSF81321">
    <property type="entry name" value="Family A G protein-coupled receptor-like"/>
    <property type="match status" value="1"/>
</dbReference>
<dbReference type="PANTHER" id="PTHR24229">
    <property type="entry name" value="NEUROPEPTIDES RECEPTOR"/>
    <property type="match status" value="1"/>
</dbReference>
<evidence type="ECO:0000256" key="4">
    <source>
        <dbReference type="ARBA" id="ARBA00022989"/>
    </source>
</evidence>
<feature type="transmembrane region" description="Helical" evidence="11">
    <location>
        <begin position="81"/>
        <end position="100"/>
    </location>
</feature>
<keyword evidence="4 11" id="KW-1133">Transmembrane helix</keyword>
<dbReference type="AlphaFoldDB" id="A0A6F9DUG5"/>
<feature type="transmembrane region" description="Helical" evidence="11">
    <location>
        <begin position="279"/>
        <end position="305"/>
    </location>
</feature>
<sequence>MSALTAIAAILFIVFFIGIIGNAVVLFVLLRQRSSWTVTTTYLFNLALADSLFICFVPFWGHYYLSAYAWSFGLGMCKLTSVITSVNMYGSVFFLTAMSVDRWMAVVHATSVNAFRTSTVARWVCFIIWSAALLLSLPRIIYQTLLPFSLSGGDSALDSTSDNSNESLATTEATQTVVACQLYIPSNYTNKSVIMGSLEFIQSMVGFVIPMTVICICYVKIVLTVKKKVISKRVRKDRVAKLAALIIAAFFFCWLPFHVMKLISATLGWWAEDVYFNEALFIAINPFTICLAYANSCINPIVYAFTTTNFQENIKDMCGSDETRPYKMTVGHPAHDEKKNLSPRKGGSPCLNANPDPRAKVWANKVQKQTQNVQVHPPPCEEQNALRAPDGETAEDVSFSYYSCPAVMQGLGKANEECMAEVDSAAPYSTPDANAYNTCDTCEA</sequence>
<evidence type="ECO:0000313" key="13">
    <source>
        <dbReference type="EMBL" id="CAB3266616.1"/>
    </source>
</evidence>
<evidence type="ECO:0000256" key="1">
    <source>
        <dbReference type="ARBA" id="ARBA00004651"/>
    </source>
</evidence>
<dbReference type="GO" id="GO:0043005">
    <property type="term" value="C:neuron projection"/>
    <property type="evidence" value="ECO:0007669"/>
    <property type="project" value="TreeGrafter"/>
</dbReference>
<dbReference type="PROSITE" id="PS00237">
    <property type="entry name" value="G_PROTEIN_RECEP_F1_1"/>
    <property type="match status" value="1"/>
</dbReference>
<feature type="transmembrane region" description="Helical" evidence="11">
    <location>
        <begin position="200"/>
        <end position="219"/>
    </location>
</feature>
<evidence type="ECO:0000259" key="12">
    <source>
        <dbReference type="PROSITE" id="PS50262"/>
    </source>
</evidence>
<reference evidence="13" key="1">
    <citation type="submission" date="2020-04" db="EMBL/GenBank/DDBJ databases">
        <authorList>
            <person name="Neveu A P."/>
        </authorList>
    </citation>
    <scope>NUCLEOTIDE SEQUENCE</scope>
    <source>
        <tissue evidence="13">Whole embryo</tissue>
    </source>
</reference>
<comment type="subcellular location">
    <subcellularLocation>
        <location evidence="1">Cell membrane</location>
        <topology evidence="1">Multi-pass membrane protein</topology>
    </subcellularLocation>
</comment>
<dbReference type="GO" id="GO:0005886">
    <property type="term" value="C:plasma membrane"/>
    <property type="evidence" value="ECO:0007669"/>
    <property type="project" value="UniProtKB-SubCell"/>
</dbReference>
<gene>
    <name evidence="13" type="primary">Sstr4</name>
</gene>
<feature type="transmembrane region" description="Helical" evidence="11">
    <location>
        <begin position="120"/>
        <end position="142"/>
    </location>
</feature>
<dbReference type="PRINTS" id="PR00237">
    <property type="entry name" value="GPCRRHODOPSN"/>
</dbReference>
<keyword evidence="5 9" id="KW-0297">G-protein coupled receptor</keyword>
<keyword evidence="2" id="KW-1003">Cell membrane</keyword>
<dbReference type="GO" id="GO:0007218">
    <property type="term" value="P:neuropeptide signaling pathway"/>
    <property type="evidence" value="ECO:0007669"/>
    <property type="project" value="TreeGrafter"/>
</dbReference>
<name>A0A6F9DUG5_9ASCI</name>
<feature type="region of interest" description="Disordered" evidence="10">
    <location>
        <begin position="329"/>
        <end position="349"/>
    </location>
</feature>
<keyword evidence="8 9" id="KW-0807">Transducer</keyword>
<evidence type="ECO:0000256" key="3">
    <source>
        <dbReference type="ARBA" id="ARBA00022692"/>
    </source>
</evidence>
<evidence type="ECO:0000256" key="5">
    <source>
        <dbReference type="ARBA" id="ARBA00023040"/>
    </source>
</evidence>
<evidence type="ECO:0000256" key="6">
    <source>
        <dbReference type="ARBA" id="ARBA00023136"/>
    </source>
</evidence>
<accession>A0A6F9DUG5</accession>
<dbReference type="GO" id="GO:0042923">
    <property type="term" value="F:neuropeptide binding"/>
    <property type="evidence" value="ECO:0007669"/>
    <property type="project" value="TreeGrafter"/>
</dbReference>
<organism evidence="13">
    <name type="scientific">Phallusia mammillata</name>
    <dbReference type="NCBI Taxonomy" id="59560"/>
    <lineage>
        <taxon>Eukaryota</taxon>
        <taxon>Metazoa</taxon>
        <taxon>Chordata</taxon>
        <taxon>Tunicata</taxon>
        <taxon>Ascidiacea</taxon>
        <taxon>Phlebobranchia</taxon>
        <taxon>Ascidiidae</taxon>
        <taxon>Phallusia</taxon>
    </lineage>
</organism>
<protein>
    <submittedName>
        <fullName evidence="13">Type-1 angiotensin II receptor A</fullName>
    </submittedName>
</protein>
<comment type="similarity">
    <text evidence="9">Belongs to the G-protein coupled receptor 1 family.</text>
</comment>
<dbReference type="EMBL" id="LR790754">
    <property type="protein sequence ID" value="CAB3266616.1"/>
    <property type="molecule type" value="mRNA"/>
</dbReference>
<proteinExistence type="evidence at transcript level"/>
<evidence type="ECO:0000256" key="7">
    <source>
        <dbReference type="ARBA" id="ARBA00023170"/>
    </source>
</evidence>
<evidence type="ECO:0000256" key="9">
    <source>
        <dbReference type="RuleBase" id="RU000688"/>
    </source>
</evidence>
<feature type="transmembrane region" description="Helical" evidence="11">
    <location>
        <begin position="239"/>
        <end position="259"/>
    </location>
</feature>
<feature type="transmembrane region" description="Helical" evidence="11">
    <location>
        <begin position="6"/>
        <end position="30"/>
    </location>
</feature>
<evidence type="ECO:0000256" key="10">
    <source>
        <dbReference type="SAM" id="MobiDB-lite"/>
    </source>
</evidence>
<dbReference type="PANTHER" id="PTHR24229:SF40">
    <property type="entry name" value="ALLATOSTATIN C RECEPTOR 1-RELATED"/>
    <property type="match status" value="1"/>
</dbReference>
<keyword evidence="3 9" id="KW-0812">Transmembrane</keyword>
<keyword evidence="7 9" id="KW-0675">Receptor</keyword>
<evidence type="ECO:0000256" key="8">
    <source>
        <dbReference type="ARBA" id="ARBA00023224"/>
    </source>
</evidence>
<dbReference type="InterPro" id="IPR000276">
    <property type="entry name" value="GPCR_Rhodpsn"/>
</dbReference>